<protein>
    <submittedName>
        <fullName evidence="2">Uncharacterized protein</fullName>
    </submittedName>
</protein>
<dbReference type="Proteomes" id="UP000198418">
    <property type="component" value="Unassembled WGS sequence"/>
</dbReference>
<dbReference type="OrthoDB" id="9976773at2"/>
<evidence type="ECO:0000256" key="1">
    <source>
        <dbReference type="SAM" id="MobiDB-lite"/>
    </source>
</evidence>
<evidence type="ECO:0000313" key="3">
    <source>
        <dbReference type="Proteomes" id="UP000198418"/>
    </source>
</evidence>
<sequence length="115" mass="12650">MRRLGEKPLSGAEKQRRHRERVKARLAEAVALKTRLEAGPGEILGLKTVYESLLRELGASAEEARHLSESAAGVQDDVLAALRQRGQAALQTLRRERARNGSSLLARLAAMQQQT</sequence>
<name>A0A212RCF5_RHOAC</name>
<gene>
    <name evidence="2" type="ORF">SAMN06265338_103315</name>
</gene>
<dbReference type="RefSeq" id="WP_141098412.1">
    <property type="nucleotide sequence ID" value="NZ_FYDG01000003.1"/>
</dbReference>
<dbReference type="EMBL" id="FYDG01000003">
    <property type="protein sequence ID" value="SNB69928.1"/>
    <property type="molecule type" value="Genomic_DNA"/>
</dbReference>
<evidence type="ECO:0000313" key="2">
    <source>
        <dbReference type="EMBL" id="SNB69928.1"/>
    </source>
</evidence>
<dbReference type="AlphaFoldDB" id="A0A212RCF5"/>
<keyword evidence="3" id="KW-1185">Reference proteome</keyword>
<reference evidence="3" key="1">
    <citation type="submission" date="2017-06" db="EMBL/GenBank/DDBJ databases">
        <authorList>
            <person name="Varghese N."/>
            <person name="Submissions S."/>
        </authorList>
    </citation>
    <scope>NUCLEOTIDE SEQUENCE [LARGE SCALE GENOMIC DNA]</scope>
    <source>
        <strain evidence="3">DSM 137</strain>
    </source>
</reference>
<accession>A0A212RCF5</accession>
<feature type="region of interest" description="Disordered" evidence="1">
    <location>
        <begin position="1"/>
        <end position="20"/>
    </location>
</feature>
<proteinExistence type="predicted"/>
<organism evidence="2 3">
    <name type="scientific">Rhodoblastus acidophilus</name>
    <name type="common">Rhodopseudomonas acidophila</name>
    <dbReference type="NCBI Taxonomy" id="1074"/>
    <lineage>
        <taxon>Bacteria</taxon>
        <taxon>Pseudomonadati</taxon>
        <taxon>Pseudomonadota</taxon>
        <taxon>Alphaproteobacteria</taxon>
        <taxon>Hyphomicrobiales</taxon>
        <taxon>Rhodoblastaceae</taxon>
        <taxon>Rhodoblastus</taxon>
    </lineage>
</organism>